<evidence type="ECO:0000256" key="3">
    <source>
        <dbReference type="ARBA" id="ARBA00023163"/>
    </source>
</evidence>
<feature type="compositionally biased region" description="Basic and acidic residues" evidence="4">
    <location>
        <begin position="1"/>
        <end position="10"/>
    </location>
</feature>
<proteinExistence type="predicted"/>
<dbReference type="InterPro" id="IPR009057">
    <property type="entry name" value="Homeodomain-like_sf"/>
</dbReference>
<gene>
    <name evidence="6" type="ORF">EDF62_1969</name>
</gene>
<dbReference type="PROSITE" id="PS01124">
    <property type="entry name" value="HTH_ARAC_FAMILY_2"/>
    <property type="match status" value="1"/>
</dbReference>
<feature type="domain" description="HTH araC/xylS-type" evidence="5">
    <location>
        <begin position="224"/>
        <end position="322"/>
    </location>
</feature>
<comment type="caution">
    <text evidence="6">The sequence shown here is derived from an EMBL/GenBank/DDBJ whole genome shotgun (WGS) entry which is preliminary data.</text>
</comment>
<evidence type="ECO:0000256" key="2">
    <source>
        <dbReference type="ARBA" id="ARBA00023125"/>
    </source>
</evidence>
<dbReference type="AlphaFoldDB" id="A0A4R6RX09"/>
<dbReference type="GO" id="GO:0003700">
    <property type="term" value="F:DNA-binding transcription factor activity"/>
    <property type="evidence" value="ECO:0007669"/>
    <property type="project" value="InterPro"/>
</dbReference>
<dbReference type="Gene3D" id="1.10.10.60">
    <property type="entry name" value="Homeodomain-like"/>
    <property type="match status" value="2"/>
</dbReference>
<organism evidence="6 7">
    <name type="scientific">Leucobacter luti</name>
    <dbReference type="NCBI Taxonomy" id="340320"/>
    <lineage>
        <taxon>Bacteria</taxon>
        <taxon>Bacillati</taxon>
        <taxon>Actinomycetota</taxon>
        <taxon>Actinomycetes</taxon>
        <taxon>Micrococcales</taxon>
        <taxon>Microbacteriaceae</taxon>
        <taxon>Leucobacter</taxon>
    </lineage>
</organism>
<keyword evidence="1" id="KW-0805">Transcription regulation</keyword>
<evidence type="ECO:0000256" key="1">
    <source>
        <dbReference type="ARBA" id="ARBA00023015"/>
    </source>
</evidence>
<dbReference type="SUPFAM" id="SSF46689">
    <property type="entry name" value="Homeodomain-like"/>
    <property type="match status" value="2"/>
</dbReference>
<dbReference type="InterPro" id="IPR050204">
    <property type="entry name" value="AraC_XylS_family_regulators"/>
</dbReference>
<accession>A0A4R6RX09</accession>
<dbReference type="InterPro" id="IPR018060">
    <property type="entry name" value="HTH_AraC"/>
</dbReference>
<evidence type="ECO:0000313" key="6">
    <source>
        <dbReference type="EMBL" id="TDP91354.1"/>
    </source>
</evidence>
<reference evidence="6 7" key="1">
    <citation type="submission" date="2019-03" db="EMBL/GenBank/DDBJ databases">
        <title>Genomic analyses of the natural microbiome of Caenorhabditis elegans.</title>
        <authorList>
            <person name="Samuel B."/>
        </authorList>
    </citation>
    <scope>NUCLEOTIDE SEQUENCE [LARGE SCALE GENOMIC DNA]</scope>
    <source>
        <strain evidence="6 7">JUb18</strain>
    </source>
</reference>
<keyword evidence="3" id="KW-0804">Transcription</keyword>
<dbReference type="EMBL" id="SNYA01000005">
    <property type="protein sequence ID" value="TDP91354.1"/>
    <property type="molecule type" value="Genomic_DNA"/>
</dbReference>
<protein>
    <submittedName>
        <fullName evidence="6">AraC-like DNA-binding protein</fullName>
    </submittedName>
</protein>
<feature type="region of interest" description="Disordered" evidence="4">
    <location>
        <begin position="1"/>
        <end position="30"/>
    </location>
</feature>
<sequence length="333" mass="37106">MMGASDRSDLHLTGANHTDQSEAASDRSEVREFTPIHARTETFHHPVDPVAYDSVKFIVVRGGSARLFSEFGCKHVNIGDVIVLAANTLCGAEPEDWITTTTLYLDREYVIDQVFWQYAAQFRTRLDASTFLDAHYAEPAQVVRIGEGRAGLLMPWLDELAGLSLESPAPERYYRAQALLFSVLDVVVPNLKTTDARVGATQRTAAFPSHPRHRQFLPLRDEARHAAQLLAADRARPWKVPDLAAEVHLSISQFRRVFVDAFGKSPIAYLAMLRAERMAHLLKVTDSPISVIAASVGWGDPDFAARQFRRGIGVAPSEYRRISRTAPLPTYPE</sequence>
<dbReference type="Proteomes" id="UP000295601">
    <property type="component" value="Unassembled WGS sequence"/>
</dbReference>
<dbReference type="Pfam" id="PF12833">
    <property type="entry name" value="HTH_18"/>
    <property type="match status" value="1"/>
</dbReference>
<keyword evidence="7" id="KW-1185">Reference proteome</keyword>
<dbReference type="PANTHER" id="PTHR46796">
    <property type="entry name" value="HTH-TYPE TRANSCRIPTIONAL ACTIVATOR RHAS-RELATED"/>
    <property type="match status" value="1"/>
</dbReference>
<evidence type="ECO:0000313" key="7">
    <source>
        <dbReference type="Proteomes" id="UP000295601"/>
    </source>
</evidence>
<keyword evidence="2 6" id="KW-0238">DNA-binding</keyword>
<dbReference type="PANTHER" id="PTHR46796:SF7">
    <property type="entry name" value="ARAC FAMILY TRANSCRIPTIONAL REGULATOR"/>
    <property type="match status" value="1"/>
</dbReference>
<dbReference type="RefSeq" id="WP_243736067.1">
    <property type="nucleotide sequence ID" value="NZ_SNYA01000005.1"/>
</dbReference>
<name>A0A4R6RX09_9MICO</name>
<evidence type="ECO:0000259" key="5">
    <source>
        <dbReference type="PROSITE" id="PS01124"/>
    </source>
</evidence>
<dbReference type="GO" id="GO:0043565">
    <property type="term" value="F:sequence-specific DNA binding"/>
    <property type="evidence" value="ECO:0007669"/>
    <property type="project" value="InterPro"/>
</dbReference>
<evidence type="ECO:0000256" key="4">
    <source>
        <dbReference type="SAM" id="MobiDB-lite"/>
    </source>
</evidence>
<dbReference type="SMART" id="SM00342">
    <property type="entry name" value="HTH_ARAC"/>
    <property type="match status" value="1"/>
</dbReference>